<dbReference type="AlphaFoldDB" id="A0A368KMW6"/>
<accession>A0A368KMW6</accession>
<protein>
    <submittedName>
        <fullName evidence="1">Uncharacterized protein</fullName>
    </submittedName>
</protein>
<proteinExistence type="predicted"/>
<dbReference type="RefSeq" id="WP_114370559.1">
    <property type="nucleotide sequence ID" value="NZ_QPEX01000036.1"/>
</dbReference>
<evidence type="ECO:0000313" key="2">
    <source>
        <dbReference type="Proteomes" id="UP000253562"/>
    </source>
</evidence>
<dbReference type="EMBL" id="QPEX01000036">
    <property type="protein sequence ID" value="RCS44022.1"/>
    <property type="molecule type" value="Genomic_DNA"/>
</dbReference>
<sequence length="97" mass="10686">MIGQQSLTSYQTTVVPAKCLEIDLKQIQGVSVCSYPDTVPAYLIFDIEQMPPAKRDSAVWGKVKEKRYYYECSNLTVAPSAIAAAIKERLAQTSPAT</sequence>
<evidence type="ECO:0000313" key="1">
    <source>
        <dbReference type="EMBL" id="RCS44022.1"/>
    </source>
</evidence>
<reference evidence="1 2" key="1">
    <citation type="submission" date="2018-07" db="EMBL/GenBank/DDBJ databases">
        <title>Comparative genomes isolates from brazilian mangrove.</title>
        <authorList>
            <person name="De Araujo J.E."/>
            <person name="Taketani R.G."/>
            <person name="Silva M.C.P."/>
            <person name="Lourenco M.V."/>
            <person name="Oliveira V.M."/>
            <person name="Andreote F.D."/>
        </authorList>
    </citation>
    <scope>NUCLEOTIDE SEQUENCE [LARGE SCALE GENOMIC DNA]</scope>
    <source>
        <strain evidence="1 2">HEX PRIS-MGV</strain>
    </source>
</reference>
<dbReference type="Proteomes" id="UP000253562">
    <property type="component" value="Unassembled WGS sequence"/>
</dbReference>
<gene>
    <name evidence="1" type="ORF">DTL42_17985</name>
</gene>
<name>A0A368KMW6_9BACT</name>
<comment type="caution">
    <text evidence="1">The sequence shown here is derived from an EMBL/GenBank/DDBJ whole genome shotgun (WGS) entry which is preliminary data.</text>
</comment>
<organism evidence="1 2">
    <name type="scientific">Bremerella cremea</name>
    <dbReference type="NCBI Taxonomy" id="1031537"/>
    <lineage>
        <taxon>Bacteria</taxon>
        <taxon>Pseudomonadati</taxon>
        <taxon>Planctomycetota</taxon>
        <taxon>Planctomycetia</taxon>
        <taxon>Pirellulales</taxon>
        <taxon>Pirellulaceae</taxon>
        <taxon>Bremerella</taxon>
    </lineage>
</organism>